<proteinExistence type="predicted"/>
<organism evidence="1 2">
    <name type="scientific">Streptomyces phage Hiyaa</name>
    <dbReference type="NCBI Taxonomy" id="2499072"/>
    <lineage>
        <taxon>Viruses</taxon>
        <taxon>Duplodnaviria</taxon>
        <taxon>Heunggongvirae</taxon>
        <taxon>Uroviricota</taxon>
        <taxon>Caudoviricetes</taxon>
        <taxon>Hiyaavirus</taxon>
        <taxon>Hiyaavirus hiyaa</taxon>
    </lineage>
</organism>
<gene>
    <name evidence="1" type="primary">75</name>
    <name evidence="1" type="ORF">SEA_HIYAA_75</name>
</gene>
<dbReference type="KEGG" id="vg:55009853"/>
<keyword evidence="2" id="KW-1185">Reference proteome</keyword>
<dbReference type="GeneID" id="55009853"/>
<evidence type="ECO:0000313" key="2">
    <source>
        <dbReference type="Proteomes" id="UP000287372"/>
    </source>
</evidence>
<sequence>MNVLAAFAISLAGLGFALALLGWHGWKFLAPQGAC</sequence>
<protein>
    <submittedName>
        <fullName evidence="1">Uncharacterized protein</fullName>
    </submittedName>
</protein>
<name>A0A3S9U8R7_9CAUD</name>
<dbReference type="RefSeq" id="YP_009818510.1">
    <property type="nucleotide sequence ID" value="NC_048139.1"/>
</dbReference>
<dbReference type="EMBL" id="MK279841">
    <property type="protein sequence ID" value="AZS06714.1"/>
    <property type="molecule type" value="Genomic_DNA"/>
</dbReference>
<accession>A0A3S9U8R7</accession>
<dbReference type="Proteomes" id="UP000287372">
    <property type="component" value="Segment"/>
</dbReference>
<reference evidence="1 2" key="1">
    <citation type="submission" date="2018-12" db="EMBL/GenBank/DDBJ databases">
        <authorList>
            <person name="Lieu J.K."/>
            <person name="Tian C.Z."/>
            <person name="Hsaio W.J."/>
            <person name="Shaffer C.D."/>
            <person name="Weston-Hafer K.A."/>
            <person name="Russell D.A."/>
            <person name="Pope W.H."/>
            <person name="Jacobs-Sera D."/>
            <person name="Hendrix R.W."/>
            <person name="Hatfull G.F."/>
        </authorList>
    </citation>
    <scope>NUCLEOTIDE SEQUENCE [LARGE SCALE GENOMIC DNA]</scope>
</reference>
<evidence type="ECO:0000313" key="1">
    <source>
        <dbReference type="EMBL" id="AZS06714.1"/>
    </source>
</evidence>